<reference evidence="2" key="2">
    <citation type="submission" date="2015-01" db="EMBL/GenBank/DDBJ databases">
        <title>Evolutionary Origins and Diversification of the Mycorrhizal Mutualists.</title>
        <authorList>
            <consortium name="DOE Joint Genome Institute"/>
            <consortium name="Mycorrhizal Genomics Consortium"/>
            <person name="Kohler A."/>
            <person name="Kuo A."/>
            <person name="Nagy L.G."/>
            <person name="Floudas D."/>
            <person name="Copeland A."/>
            <person name="Barry K.W."/>
            <person name="Cichocki N."/>
            <person name="Veneault-Fourrey C."/>
            <person name="LaButti K."/>
            <person name="Lindquist E.A."/>
            <person name="Lipzen A."/>
            <person name="Lundell T."/>
            <person name="Morin E."/>
            <person name="Murat C."/>
            <person name="Riley R."/>
            <person name="Ohm R."/>
            <person name="Sun H."/>
            <person name="Tunlid A."/>
            <person name="Henrissat B."/>
            <person name="Grigoriev I.V."/>
            <person name="Hibbett D.S."/>
            <person name="Martin F."/>
        </authorList>
    </citation>
    <scope>NUCLEOTIDE SEQUENCE [LARGE SCALE GENOMIC DNA]</scope>
    <source>
        <strain evidence="2">Zn</strain>
    </source>
</reference>
<dbReference type="EMBL" id="KN832872">
    <property type="protein sequence ID" value="KIN04622.1"/>
    <property type="molecule type" value="Genomic_DNA"/>
</dbReference>
<keyword evidence="2" id="KW-1185">Reference proteome</keyword>
<accession>A0A0C3HQW0</accession>
<dbReference type="InParanoid" id="A0A0C3HQW0"/>
<dbReference type="Proteomes" id="UP000054321">
    <property type="component" value="Unassembled WGS sequence"/>
</dbReference>
<protein>
    <submittedName>
        <fullName evidence="1">Uncharacterized protein</fullName>
    </submittedName>
</protein>
<evidence type="ECO:0000313" key="1">
    <source>
        <dbReference type="EMBL" id="KIN04622.1"/>
    </source>
</evidence>
<evidence type="ECO:0000313" key="2">
    <source>
        <dbReference type="Proteomes" id="UP000054321"/>
    </source>
</evidence>
<gene>
    <name evidence="1" type="ORF">OIDMADRAFT_50472</name>
</gene>
<proteinExistence type="predicted"/>
<sequence length="120" mass="13013">MAVGATGFLAGLLDTLSPNLHTLPLPWVDPFKPLALRDIAQVPEILSFLRLQIFGFLFTLQLPPYRSALVPCATYSYAFLPKISSGVGDLPHRSLTFSSTTPISPAAANLHIRNEILLVA</sequence>
<reference evidence="1 2" key="1">
    <citation type="submission" date="2014-04" db="EMBL/GenBank/DDBJ databases">
        <authorList>
            <consortium name="DOE Joint Genome Institute"/>
            <person name="Kuo A."/>
            <person name="Martino E."/>
            <person name="Perotto S."/>
            <person name="Kohler A."/>
            <person name="Nagy L.G."/>
            <person name="Floudas D."/>
            <person name="Copeland A."/>
            <person name="Barry K.W."/>
            <person name="Cichocki N."/>
            <person name="Veneault-Fourrey C."/>
            <person name="LaButti K."/>
            <person name="Lindquist E.A."/>
            <person name="Lipzen A."/>
            <person name="Lundell T."/>
            <person name="Morin E."/>
            <person name="Murat C."/>
            <person name="Sun H."/>
            <person name="Tunlid A."/>
            <person name="Henrissat B."/>
            <person name="Grigoriev I.V."/>
            <person name="Hibbett D.S."/>
            <person name="Martin F."/>
            <person name="Nordberg H.P."/>
            <person name="Cantor M.N."/>
            <person name="Hua S.X."/>
        </authorList>
    </citation>
    <scope>NUCLEOTIDE SEQUENCE [LARGE SCALE GENOMIC DNA]</scope>
    <source>
        <strain evidence="1 2">Zn</strain>
    </source>
</reference>
<dbReference type="HOGENOM" id="CLU_2050309_0_0_1"/>
<organism evidence="1 2">
    <name type="scientific">Oidiodendron maius (strain Zn)</name>
    <dbReference type="NCBI Taxonomy" id="913774"/>
    <lineage>
        <taxon>Eukaryota</taxon>
        <taxon>Fungi</taxon>
        <taxon>Dikarya</taxon>
        <taxon>Ascomycota</taxon>
        <taxon>Pezizomycotina</taxon>
        <taxon>Leotiomycetes</taxon>
        <taxon>Leotiomycetes incertae sedis</taxon>
        <taxon>Myxotrichaceae</taxon>
        <taxon>Oidiodendron</taxon>
    </lineage>
</organism>
<dbReference type="AlphaFoldDB" id="A0A0C3HQW0"/>
<name>A0A0C3HQW0_OIDMZ</name>